<evidence type="ECO:0000313" key="2">
    <source>
        <dbReference type="EMBL" id="BDS08281.1"/>
    </source>
</evidence>
<dbReference type="InterPro" id="IPR017853">
    <property type="entry name" value="GH"/>
</dbReference>
<comment type="similarity">
    <text evidence="1">Belongs to the glycosyl hydrolase 25 family.</text>
</comment>
<reference evidence="2" key="1">
    <citation type="submission" date="2024-07" db="EMBL/GenBank/DDBJ databases">
        <title>Complete genome sequence of Verrucomicrobiaceae bacterium NT6N.</title>
        <authorList>
            <person name="Huang C."/>
            <person name="Takami H."/>
            <person name="Hamasaki K."/>
        </authorList>
    </citation>
    <scope>NUCLEOTIDE SEQUENCE</scope>
    <source>
        <strain evidence="2">NT6N</strain>
    </source>
</reference>
<sequence length="284" mass="32250">MIIIMRTFILSLLPTVLLFSSCAEYGKVSYEESPKIINVSHYDPKEKQRSGRSYSPSDQSALKANGAHGLIARCAKGPELDSKCSDFLAGADRQGLLLGSYYYLLPGTSPSYHAERFINRLREIKASRGIRADRILLVADIDTNCRADEIVAFVSRVQQLTGKYPVVYLENGSAIRRTLQNATGAQKSILRKCPYWLALYSNTNAGLETPQKLADASGVWNTWCMWQYGGVWWKNGRSQPYNYRGGSWKTPKYFGNLDRPTERNGFNGSLEELRQFWFKQSWVW</sequence>
<dbReference type="InterPro" id="IPR002053">
    <property type="entry name" value="Glyco_hydro_25"/>
</dbReference>
<proteinExistence type="inferred from homology"/>
<dbReference type="EMBL" id="AP026866">
    <property type="protein sequence ID" value="BDS08281.1"/>
    <property type="molecule type" value="Genomic_DNA"/>
</dbReference>
<dbReference type="SUPFAM" id="SSF51445">
    <property type="entry name" value="(Trans)glycosidases"/>
    <property type="match status" value="1"/>
</dbReference>
<evidence type="ECO:0008006" key="3">
    <source>
        <dbReference type="Google" id="ProtNLM"/>
    </source>
</evidence>
<dbReference type="GO" id="GO:0009253">
    <property type="term" value="P:peptidoglycan catabolic process"/>
    <property type="evidence" value="ECO:0007669"/>
    <property type="project" value="InterPro"/>
</dbReference>
<dbReference type="GO" id="GO:0016998">
    <property type="term" value="P:cell wall macromolecule catabolic process"/>
    <property type="evidence" value="ECO:0007669"/>
    <property type="project" value="InterPro"/>
</dbReference>
<dbReference type="KEGG" id="osu:NT6N_33210"/>
<organism evidence="2">
    <name type="scientific">Oceaniferula spumae</name>
    <dbReference type="NCBI Taxonomy" id="2979115"/>
    <lineage>
        <taxon>Bacteria</taxon>
        <taxon>Pseudomonadati</taxon>
        <taxon>Verrucomicrobiota</taxon>
        <taxon>Verrucomicrobiia</taxon>
        <taxon>Verrucomicrobiales</taxon>
        <taxon>Verrucomicrobiaceae</taxon>
        <taxon>Oceaniferula</taxon>
    </lineage>
</organism>
<dbReference type="Pfam" id="PF01183">
    <property type="entry name" value="Glyco_hydro_25"/>
    <property type="match status" value="1"/>
</dbReference>
<dbReference type="AlphaFoldDB" id="A0AAT9FQW7"/>
<gene>
    <name evidence="2" type="ORF">NT6N_33210</name>
</gene>
<dbReference type="Gene3D" id="3.20.20.80">
    <property type="entry name" value="Glycosidases"/>
    <property type="match status" value="1"/>
</dbReference>
<dbReference type="GO" id="GO:0003796">
    <property type="term" value="F:lysozyme activity"/>
    <property type="evidence" value="ECO:0007669"/>
    <property type="project" value="InterPro"/>
</dbReference>
<evidence type="ECO:0000256" key="1">
    <source>
        <dbReference type="ARBA" id="ARBA00010646"/>
    </source>
</evidence>
<protein>
    <recommendedName>
        <fullName evidence="3">Glycoside hydrolase family 25</fullName>
    </recommendedName>
</protein>
<name>A0AAT9FQW7_9BACT</name>
<dbReference type="PROSITE" id="PS51904">
    <property type="entry name" value="GLYCOSYL_HYDROL_F25_2"/>
    <property type="match status" value="1"/>
</dbReference>
<accession>A0AAT9FQW7</accession>
<dbReference type="PROSITE" id="PS51257">
    <property type="entry name" value="PROKAR_LIPOPROTEIN"/>
    <property type="match status" value="1"/>
</dbReference>